<feature type="chain" id="PRO_5031478519" evidence="1">
    <location>
        <begin position="17"/>
        <end position="267"/>
    </location>
</feature>
<accession>A0A7S3GVY6</accession>
<feature type="signal peptide" evidence="1">
    <location>
        <begin position="1"/>
        <end position="16"/>
    </location>
</feature>
<gene>
    <name evidence="2" type="ORF">SELO1098_LOCUS6728</name>
</gene>
<sequence>MESVFWACVCIASVVSLSIPKAKVVELWRHCYSWLRYGRAPIANKIVVKRISDIPLCANHTGIWFYLPVLSHTTNECALKQNLNLSRILIVSGSGAAGGYLCGPTPLALVGAFAGGVAGGLTYDCAVSIVLTHCSDDKIVLYGHCENLHVLFREDATQDEYVRQIMCLVFRILVDGFAGVMGFEAVRRIYLQLHPTAAKIDHLRLRASVTKEYKELERLMKRANKSDKKPIAEKIVALRRKVFDMYGDGDKGHQERIDNYARFLMKE</sequence>
<reference evidence="2" key="1">
    <citation type="submission" date="2021-01" db="EMBL/GenBank/DDBJ databases">
        <authorList>
            <person name="Corre E."/>
            <person name="Pelletier E."/>
            <person name="Niang G."/>
            <person name="Scheremetjew M."/>
            <person name="Finn R."/>
            <person name="Kale V."/>
            <person name="Holt S."/>
            <person name="Cochrane G."/>
            <person name="Meng A."/>
            <person name="Brown T."/>
            <person name="Cohen L."/>
        </authorList>
    </citation>
    <scope>NUCLEOTIDE SEQUENCE</scope>
    <source>
        <strain evidence="2">CCAP 955/1</strain>
    </source>
</reference>
<evidence type="ECO:0000313" key="2">
    <source>
        <dbReference type="EMBL" id="CAE0277898.1"/>
    </source>
</evidence>
<dbReference type="EMBL" id="HBIC01013448">
    <property type="protein sequence ID" value="CAE0277898.1"/>
    <property type="molecule type" value="Transcribed_RNA"/>
</dbReference>
<evidence type="ECO:0000256" key="1">
    <source>
        <dbReference type="SAM" id="SignalP"/>
    </source>
</evidence>
<keyword evidence="1" id="KW-0732">Signal</keyword>
<dbReference type="AlphaFoldDB" id="A0A7S3GVY6"/>
<name>A0A7S3GVY6_9STRA</name>
<organism evidence="2">
    <name type="scientific">Spumella elongata</name>
    <dbReference type="NCBI Taxonomy" id="89044"/>
    <lineage>
        <taxon>Eukaryota</taxon>
        <taxon>Sar</taxon>
        <taxon>Stramenopiles</taxon>
        <taxon>Ochrophyta</taxon>
        <taxon>Chrysophyceae</taxon>
        <taxon>Chromulinales</taxon>
        <taxon>Chromulinaceae</taxon>
        <taxon>Spumella</taxon>
    </lineage>
</organism>
<protein>
    <submittedName>
        <fullName evidence="2">Uncharacterized protein</fullName>
    </submittedName>
</protein>
<proteinExistence type="predicted"/>